<feature type="transmembrane region" description="Helical" evidence="1">
    <location>
        <begin position="73"/>
        <end position="93"/>
    </location>
</feature>
<reference evidence="3" key="1">
    <citation type="submission" date="2017-03" db="EMBL/GenBank/DDBJ databases">
        <title>Novel pathways for hydrocarbon cycling and metabolic interdependencies in hydrothermal sediment communities.</title>
        <authorList>
            <person name="Dombrowski N."/>
            <person name="Seitz K."/>
            <person name="Teske A."/>
            <person name="Baker B."/>
        </authorList>
    </citation>
    <scope>NUCLEOTIDE SEQUENCE [LARGE SCALE GENOMIC DNA]</scope>
</reference>
<feature type="transmembrane region" description="Helical" evidence="1">
    <location>
        <begin position="100"/>
        <end position="120"/>
    </location>
</feature>
<organism evidence="2 3">
    <name type="scientific">candidate division CPR3 bacterium 4484_211</name>
    <dbReference type="NCBI Taxonomy" id="1968527"/>
    <lineage>
        <taxon>Bacteria</taxon>
        <taxon>Bacteria division CPR3</taxon>
    </lineage>
</organism>
<feature type="transmembrane region" description="Helical" evidence="1">
    <location>
        <begin position="32"/>
        <end position="53"/>
    </location>
</feature>
<name>A0A1W9NZM6_UNCC3</name>
<keyword evidence="1" id="KW-0472">Membrane</keyword>
<comment type="caution">
    <text evidence="2">The sequence shown here is derived from an EMBL/GenBank/DDBJ whole genome shotgun (WGS) entry which is preliminary data.</text>
</comment>
<evidence type="ECO:0000313" key="3">
    <source>
        <dbReference type="Proteomes" id="UP000192520"/>
    </source>
</evidence>
<dbReference type="EMBL" id="MZGJ01000001">
    <property type="protein sequence ID" value="OQX51595.1"/>
    <property type="molecule type" value="Genomic_DNA"/>
</dbReference>
<dbReference type="AlphaFoldDB" id="A0A1W9NZM6"/>
<sequence>MLAEYISRLSGPPSEIPLILIFLFLKGGRCLISGWLFVFLLVGWVIPVVFFIYGLRRGWIKDLDATDRHDRYLAYGLTALCYAGLYLLARAYLGGVFLELFTPFCVLLIIIFFITLFYKISVHAAINTAFYFLLNQTASWFWWWLFPLVLLVCWSRWKKKRHTVPQLILGMLVPLIIFALF</sequence>
<evidence type="ECO:0000256" key="1">
    <source>
        <dbReference type="SAM" id="Phobius"/>
    </source>
</evidence>
<gene>
    <name evidence="2" type="ORF">B5M47_00155</name>
</gene>
<evidence type="ECO:0008006" key="4">
    <source>
        <dbReference type="Google" id="ProtNLM"/>
    </source>
</evidence>
<evidence type="ECO:0000313" key="2">
    <source>
        <dbReference type="EMBL" id="OQX51595.1"/>
    </source>
</evidence>
<keyword evidence="1" id="KW-0812">Transmembrane</keyword>
<dbReference type="Proteomes" id="UP000192520">
    <property type="component" value="Unassembled WGS sequence"/>
</dbReference>
<accession>A0A1W9NZM6</accession>
<proteinExistence type="predicted"/>
<keyword evidence="1" id="KW-1133">Transmembrane helix</keyword>
<protein>
    <recommendedName>
        <fullName evidence="4">Phosphatidic acid phosphatase type 2/haloperoxidase domain-containing protein</fullName>
    </recommendedName>
</protein>
<dbReference type="STRING" id="1968527.B5M47_00155"/>
<feature type="transmembrane region" description="Helical" evidence="1">
    <location>
        <begin position="140"/>
        <end position="157"/>
    </location>
</feature>
<feature type="transmembrane region" description="Helical" evidence="1">
    <location>
        <begin position="164"/>
        <end position="180"/>
    </location>
</feature>